<proteinExistence type="predicted"/>
<dbReference type="Proteomes" id="UP000694886">
    <property type="component" value="Chromosome 9"/>
</dbReference>
<evidence type="ECO:0000256" key="10">
    <source>
        <dbReference type="SAM" id="SignalP"/>
    </source>
</evidence>
<evidence type="ECO:0000256" key="8">
    <source>
        <dbReference type="ARBA" id="ARBA00023235"/>
    </source>
</evidence>
<dbReference type="PANTHER" id="PTHR21145">
    <property type="entry name" value="CHORISMATE MUTASE"/>
    <property type="match status" value="1"/>
</dbReference>
<dbReference type="GO" id="GO:0008652">
    <property type="term" value="P:amino acid biosynthetic process"/>
    <property type="evidence" value="ECO:0007669"/>
    <property type="project" value="UniProtKB-KW"/>
</dbReference>
<sequence>MSLVMLLILVCLTSSACKHEMAKAESNVSDGLTLELIRESLIRQEDTIVFSLIERARFPLNSPTYDKSYASSVPGSCGSLVEFIVKETEAIQAKAGRYENPEEHPFFPDNLPPLQVPPHKYPEVLHPAAMSVNINKIIWDMYFNELLPLFVTPGDDGNYASTATRDLECLQALSRRIHYGKLVAEVKFRDERKDYEPAIRAQDRDTLINLLTFARVEEAVKKRVEKKAMTFGQEVKLGDEGNKGKYKVNPAIVSRLYGDWVIPLTKDVEVEYLLHRLD</sequence>
<dbReference type="GO" id="GO:0046417">
    <property type="term" value="P:chorismate metabolic process"/>
    <property type="evidence" value="ECO:0007669"/>
    <property type="project" value="InterPro"/>
</dbReference>
<dbReference type="InterPro" id="IPR037039">
    <property type="entry name" value="CM_AroQ_sf_eucaryotic"/>
</dbReference>
<evidence type="ECO:0000313" key="12">
    <source>
        <dbReference type="Proteomes" id="UP000694886"/>
    </source>
</evidence>
<evidence type="ECO:0000256" key="7">
    <source>
        <dbReference type="ARBA" id="ARBA00023141"/>
    </source>
</evidence>
<keyword evidence="7 9" id="KW-0057">Aromatic amino acid biosynthesis</keyword>
<dbReference type="PIRSF" id="PIRSF017318">
    <property type="entry name" value="Chor_mut_AroQ_eu"/>
    <property type="match status" value="1"/>
</dbReference>
<accession>A0AB32WYW2</accession>
<protein>
    <recommendedName>
        <fullName evidence="4 9">Chorismate mutase</fullName>
        <ecNumber evidence="4 9">5.4.99.5</ecNumber>
    </recommendedName>
</protein>
<reference evidence="12" key="1">
    <citation type="journal article" date="1997" name="Nucleic Acids Res.">
        <title>tRNAscan-SE: a program for improved detection of transfer RNA genes in genomic sequence.</title>
        <authorList>
            <person name="Lowe T.M."/>
            <person name="Eddy S.R."/>
        </authorList>
    </citation>
    <scope>NUCLEOTIDE SEQUENCE [LARGE SCALE GENOMIC DNA]</scope>
    <source>
        <strain evidence="12">r\B97-61/B2</strain>
    </source>
</reference>
<feature type="domain" description="Chorismate mutase" evidence="11">
    <location>
        <begin position="159"/>
        <end position="269"/>
    </location>
</feature>
<dbReference type="InterPro" id="IPR002701">
    <property type="entry name" value="CM_II_prokaryot"/>
</dbReference>
<dbReference type="GO" id="GO:0042803">
    <property type="term" value="F:protein homodimerization activity"/>
    <property type="evidence" value="ECO:0007669"/>
    <property type="project" value="UniProtKB-ARBA"/>
</dbReference>
<reference evidence="13" key="2">
    <citation type="submission" date="2025-08" db="UniProtKB">
        <authorList>
            <consortium name="RefSeq"/>
        </authorList>
    </citation>
    <scope>IDENTIFICATION</scope>
</reference>
<comment type="pathway">
    <text evidence="3">Metabolic intermediate biosynthesis; prephenate biosynthesis; prephenate from chorismate: step 1/1.</text>
</comment>
<dbReference type="EC" id="5.4.99.5" evidence="4 9"/>
<dbReference type="Gramene" id="Tc09v2_t001410.4">
    <property type="protein sequence ID" value="Tc09v2_p001410.4"/>
    <property type="gene ID" value="Tc09v2_g001410"/>
</dbReference>
<dbReference type="InterPro" id="IPR036263">
    <property type="entry name" value="Chorismate_II_sf"/>
</dbReference>
<dbReference type="RefSeq" id="XP_017983875.1">
    <property type="nucleotide sequence ID" value="XM_018128386.1"/>
</dbReference>
<name>A0AB32WYW2_THECC</name>
<dbReference type="Gene3D" id="1.10.590.10">
    <property type="entry name" value="Chorismate mutase, AroQ class superfamily, eukaryotic"/>
    <property type="match status" value="1"/>
</dbReference>
<dbReference type="SUPFAM" id="SSF48600">
    <property type="entry name" value="Chorismate mutase II"/>
    <property type="match status" value="1"/>
</dbReference>
<evidence type="ECO:0000256" key="1">
    <source>
        <dbReference type="ARBA" id="ARBA00000824"/>
    </source>
</evidence>
<dbReference type="PROSITE" id="PS51169">
    <property type="entry name" value="CHORISMATE_MUT_3"/>
    <property type="match status" value="1"/>
</dbReference>
<dbReference type="Pfam" id="PF01817">
    <property type="entry name" value="CM_2"/>
    <property type="match status" value="1"/>
</dbReference>
<evidence type="ECO:0000256" key="5">
    <source>
        <dbReference type="ARBA" id="ARBA00022490"/>
    </source>
</evidence>
<evidence type="ECO:0000256" key="4">
    <source>
        <dbReference type="ARBA" id="ARBA00012404"/>
    </source>
</evidence>
<dbReference type="PANTHER" id="PTHR21145:SF12">
    <property type="entry name" value="CHORISMATE MUTASE"/>
    <property type="match status" value="1"/>
</dbReference>
<feature type="signal peptide" evidence="10">
    <location>
        <begin position="1"/>
        <end position="17"/>
    </location>
</feature>
<evidence type="ECO:0000256" key="3">
    <source>
        <dbReference type="ARBA" id="ARBA00004817"/>
    </source>
</evidence>
<comment type="subcellular location">
    <subcellularLocation>
        <location evidence="2">Cytoplasm</location>
    </subcellularLocation>
</comment>
<dbReference type="GeneID" id="18587708"/>
<comment type="catalytic activity">
    <reaction evidence="1 9">
        <text>chorismate = prephenate</text>
        <dbReference type="Rhea" id="RHEA:13897"/>
        <dbReference type="ChEBI" id="CHEBI:29748"/>
        <dbReference type="ChEBI" id="CHEBI:29934"/>
        <dbReference type="EC" id="5.4.99.5"/>
    </reaction>
</comment>
<dbReference type="GO" id="GO:1901747">
    <property type="term" value="P:prephenate(2-) biosynthetic process"/>
    <property type="evidence" value="ECO:0007669"/>
    <property type="project" value="UniProtKB-ARBA"/>
</dbReference>
<evidence type="ECO:0000256" key="9">
    <source>
        <dbReference type="PIRNR" id="PIRNR017318"/>
    </source>
</evidence>
<keyword evidence="10" id="KW-0732">Signal</keyword>
<dbReference type="AlphaFoldDB" id="A0AB32WYW2"/>
<gene>
    <name evidence="13" type="primary">LOC18587708</name>
</gene>
<evidence type="ECO:0000313" key="13">
    <source>
        <dbReference type="RefSeq" id="XP_017983875.1"/>
    </source>
</evidence>
<dbReference type="FunFam" id="1.10.590.10:FF:000001">
    <property type="entry name" value="Chorismate mutase"/>
    <property type="match status" value="1"/>
</dbReference>
<keyword evidence="5" id="KW-0963">Cytoplasm</keyword>
<keyword evidence="8 9" id="KW-0413">Isomerase</keyword>
<organism evidence="12 13">
    <name type="scientific">Theobroma cacao</name>
    <name type="common">Cacao</name>
    <name type="synonym">Cocoa</name>
    <dbReference type="NCBI Taxonomy" id="3641"/>
    <lineage>
        <taxon>Eukaryota</taxon>
        <taxon>Viridiplantae</taxon>
        <taxon>Streptophyta</taxon>
        <taxon>Embryophyta</taxon>
        <taxon>Tracheophyta</taxon>
        <taxon>Spermatophyta</taxon>
        <taxon>Magnoliopsida</taxon>
        <taxon>eudicotyledons</taxon>
        <taxon>Gunneridae</taxon>
        <taxon>Pentapetalae</taxon>
        <taxon>rosids</taxon>
        <taxon>malvids</taxon>
        <taxon>Malvales</taxon>
        <taxon>Malvaceae</taxon>
        <taxon>Byttnerioideae</taxon>
        <taxon>Theobroma</taxon>
    </lineage>
</organism>
<dbReference type="GO" id="GO:0009073">
    <property type="term" value="P:aromatic amino acid family biosynthetic process"/>
    <property type="evidence" value="ECO:0007669"/>
    <property type="project" value="UniProtKB-UniRule"/>
</dbReference>
<evidence type="ECO:0000256" key="6">
    <source>
        <dbReference type="ARBA" id="ARBA00022605"/>
    </source>
</evidence>
<feature type="chain" id="PRO_5044191380" description="Chorismate mutase" evidence="10">
    <location>
        <begin position="18"/>
        <end position="278"/>
    </location>
</feature>
<dbReference type="NCBIfam" id="TIGR01802">
    <property type="entry name" value="CM_pl-yst"/>
    <property type="match status" value="1"/>
</dbReference>
<dbReference type="GO" id="GO:0004106">
    <property type="term" value="F:chorismate mutase activity"/>
    <property type="evidence" value="ECO:0007669"/>
    <property type="project" value="UniProtKB-UniRule"/>
</dbReference>
<keyword evidence="6 9" id="KW-0028">Amino-acid biosynthesis</keyword>
<evidence type="ECO:0000259" key="11">
    <source>
        <dbReference type="Pfam" id="PF01817"/>
    </source>
</evidence>
<evidence type="ECO:0000256" key="2">
    <source>
        <dbReference type="ARBA" id="ARBA00004496"/>
    </source>
</evidence>
<dbReference type="InterPro" id="IPR008238">
    <property type="entry name" value="Chorismate_mutase_AroQ_euk"/>
</dbReference>
<dbReference type="GO" id="GO:0005737">
    <property type="term" value="C:cytoplasm"/>
    <property type="evidence" value="ECO:0007669"/>
    <property type="project" value="UniProtKB-SubCell"/>
</dbReference>